<sequence>MKPFAVFEGTTDEDGKFSKFDIPGKRRHRFRVVMWIKAKDGTKLENDFSTKQACRFTDFMAQIVRPAVDEIISEAAQHGGTSRYGFSCYKWG</sequence>
<dbReference type="RefSeq" id="WP_368381376.1">
    <property type="nucleotide sequence ID" value="NZ_JBFRYA010000007.1"/>
</dbReference>
<evidence type="ECO:0000313" key="2">
    <source>
        <dbReference type="Proteomes" id="UP001557485"/>
    </source>
</evidence>
<dbReference type="EMBL" id="JBFRYA010000007">
    <property type="protein sequence ID" value="MEX1669108.1"/>
    <property type="molecule type" value="Genomic_DNA"/>
</dbReference>
<reference evidence="1 2" key="1">
    <citation type="journal article" date="2011" name="Int. J. Syst. Evol. Microbiol.">
        <title>Zhongshania antarctica gen. nov., sp. nov. and Zhongshania guokunii sp. nov., gammaproteobacteria respectively isolated from coastal attached (fast) ice and surface seawater of the Antarctic.</title>
        <authorList>
            <person name="Li H.J."/>
            <person name="Zhang X.Y."/>
            <person name="Chen C.X."/>
            <person name="Zhang Y.J."/>
            <person name="Gao Z.M."/>
            <person name="Yu Y."/>
            <person name="Chen X.L."/>
            <person name="Chen B."/>
            <person name="Zhang Y.Z."/>
        </authorList>
    </citation>
    <scope>NUCLEOTIDE SEQUENCE [LARGE SCALE GENOMIC DNA]</scope>
    <source>
        <strain evidence="1 2">ZS6-22T</strain>
    </source>
</reference>
<organism evidence="1 2">
    <name type="scientific">Zhongshania guokunii</name>
    <dbReference type="NCBI Taxonomy" id="641783"/>
    <lineage>
        <taxon>Bacteria</taxon>
        <taxon>Pseudomonadati</taxon>
        <taxon>Pseudomonadota</taxon>
        <taxon>Gammaproteobacteria</taxon>
        <taxon>Cellvibrionales</taxon>
        <taxon>Spongiibacteraceae</taxon>
        <taxon>Zhongshania</taxon>
    </lineage>
</organism>
<dbReference type="Proteomes" id="UP001557485">
    <property type="component" value="Unassembled WGS sequence"/>
</dbReference>
<name>A0ABV3U5G7_9GAMM</name>
<protein>
    <submittedName>
        <fullName evidence="1">Uncharacterized protein</fullName>
    </submittedName>
</protein>
<keyword evidence="2" id="KW-1185">Reference proteome</keyword>
<comment type="caution">
    <text evidence="1">The sequence shown here is derived from an EMBL/GenBank/DDBJ whole genome shotgun (WGS) entry which is preliminary data.</text>
</comment>
<gene>
    <name evidence="1" type="ORF">AB4876_09305</name>
</gene>
<accession>A0ABV3U5G7</accession>
<evidence type="ECO:0000313" key="1">
    <source>
        <dbReference type="EMBL" id="MEX1669108.1"/>
    </source>
</evidence>
<proteinExistence type="predicted"/>